<proteinExistence type="predicted"/>
<name>A0A6J6AVK7_9ZZZZ</name>
<dbReference type="EMBL" id="CAEZSE010000025">
    <property type="protein sequence ID" value="CAB4531030.1"/>
    <property type="molecule type" value="Genomic_DNA"/>
</dbReference>
<sequence length="90" mass="10816">MVSPIFDPVVVQQKIDALTKRDDEFAQRAEAIERTRQIQKYGAPRVYEFPPNTSQVHVTNWVHRGWLRPLRFVYRNTPRSLRKILKRLWV</sequence>
<dbReference type="AlphaFoldDB" id="A0A6J6AVK7"/>
<protein>
    <submittedName>
        <fullName evidence="1">Unannotated protein</fullName>
    </submittedName>
</protein>
<accession>A0A6J6AVK7</accession>
<gene>
    <name evidence="1" type="ORF">UFOPK1353_00265</name>
</gene>
<evidence type="ECO:0000313" key="1">
    <source>
        <dbReference type="EMBL" id="CAB4531030.1"/>
    </source>
</evidence>
<organism evidence="1">
    <name type="scientific">freshwater metagenome</name>
    <dbReference type="NCBI Taxonomy" id="449393"/>
    <lineage>
        <taxon>unclassified sequences</taxon>
        <taxon>metagenomes</taxon>
        <taxon>ecological metagenomes</taxon>
    </lineage>
</organism>
<reference evidence="1" key="1">
    <citation type="submission" date="2020-05" db="EMBL/GenBank/DDBJ databases">
        <authorList>
            <person name="Chiriac C."/>
            <person name="Salcher M."/>
            <person name="Ghai R."/>
            <person name="Kavagutti S V."/>
        </authorList>
    </citation>
    <scope>NUCLEOTIDE SEQUENCE</scope>
</reference>